<keyword evidence="2" id="KW-0472">Membrane</keyword>
<feature type="compositionally biased region" description="Polar residues" evidence="1">
    <location>
        <begin position="160"/>
        <end position="175"/>
    </location>
</feature>
<reference evidence="3 4" key="1">
    <citation type="submission" date="2018-04" db="EMBL/GenBank/DDBJ databases">
        <authorList>
            <person name="Zhang X."/>
            <person name="Yuan J."/>
            <person name="Li F."/>
            <person name="Xiang J."/>
        </authorList>
    </citation>
    <scope>NUCLEOTIDE SEQUENCE [LARGE SCALE GENOMIC DNA]</scope>
    <source>
        <tissue evidence="3">Muscle</tissue>
    </source>
</reference>
<comment type="caution">
    <text evidence="3">The sequence shown here is derived from an EMBL/GenBank/DDBJ whole genome shotgun (WGS) entry which is preliminary data.</text>
</comment>
<keyword evidence="2" id="KW-1133">Transmembrane helix</keyword>
<feature type="transmembrane region" description="Helical" evidence="2">
    <location>
        <begin position="61"/>
        <end position="83"/>
    </location>
</feature>
<sequence length="247" mass="25871">MAMSQNGTVPATEQTVQIVPQQLSSGGFSDRMVKLVSLMLSTILGIIVILAASPLDVLEHNGLGLIIILAVIIIIAFASYRICKYSGGSPGRASETGPSPTGPQPTPGEAPAECPSPPPQAPNRAPESRPATHTYTLLNSSTTGGNNSYPGRKDFYPSGSPRQTPPTGASSSASYNPYHPYPSDSFPSAPEYQPPPLYAPGFSPPSHYDQPPPYEQISAAGPTAGTLFASAPDFDPPPPYPPPPYEK</sequence>
<dbReference type="AlphaFoldDB" id="A0A3R7SM71"/>
<accession>A0A3R7SM71</accession>
<dbReference type="Proteomes" id="UP000283509">
    <property type="component" value="Unassembled WGS sequence"/>
</dbReference>
<feature type="compositionally biased region" description="Polar residues" evidence="1">
    <location>
        <begin position="131"/>
        <end position="149"/>
    </location>
</feature>
<feature type="transmembrane region" description="Helical" evidence="2">
    <location>
        <begin position="35"/>
        <end position="55"/>
    </location>
</feature>
<feature type="region of interest" description="Disordered" evidence="1">
    <location>
        <begin position="88"/>
        <end position="247"/>
    </location>
</feature>
<proteinExistence type="predicted"/>
<keyword evidence="4" id="KW-1185">Reference proteome</keyword>
<keyword evidence="2" id="KW-0812">Transmembrane</keyword>
<gene>
    <name evidence="3" type="ORF">C7M84_015200</name>
</gene>
<name>A0A3R7SM71_PENVA</name>
<evidence type="ECO:0000256" key="2">
    <source>
        <dbReference type="SAM" id="Phobius"/>
    </source>
</evidence>
<organism evidence="3 4">
    <name type="scientific">Penaeus vannamei</name>
    <name type="common">Whiteleg shrimp</name>
    <name type="synonym">Litopenaeus vannamei</name>
    <dbReference type="NCBI Taxonomy" id="6689"/>
    <lineage>
        <taxon>Eukaryota</taxon>
        <taxon>Metazoa</taxon>
        <taxon>Ecdysozoa</taxon>
        <taxon>Arthropoda</taxon>
        <taxon>Crustacea</taxon>
        <taxon>Multicrustacea</taxon>
        <taxon>Malacostraca</taxon>
        <taxon>Eumalacostraca</taxon>
        <taxon>Eucarida</taxon>
        <taxon>Decapoda</taxon>
        <taxon>Dendrobranchiata</taxon>
        <taxon>Penaeoidea</taxon>
        <taxon>Penaeidae</taxon>
        <taxon>Penaeus</taxon>
    </lineage>
</organism>
<protein>
    <submittedName>
        <fullName evidence="3">Uncharacterized protein</fullName>
    </submittedName>
</protein>
<dbReference type="EMBL" id="QCYY01002892">
    <property type="protein sequence ID" value="ROT66748.1"/>
    <property type="molecule type" value="Genomic_DNA"/>
</dbReference>
<evidence type="ECO:0000256" key="1">
    <source>
        <dbReference type="SAM" id="MobiDB-lite"/>
    </source>
</evidence>
<reference evidence="3 4" key="2">
    <citation type="submission" date="2019-01" db="EMBL/GenBank/DDBJ databases">
        <title>The decoding of complex shrimp genome reveals the adaptation for benthos swimmer, frequently molting mechanism and breeding impact on genome.</title>
        <authorList>
            <person name="Sun Y."/>
            <person name="Gao Y."/>
            <person name="Yu Y."/>
        </authorList>
    </citation>
    <scope>NUCLEOTIDE SEQUENCE [LARGE SCALE GENOMIC DNA]</scope>
    <source>
        <tissue evidence="3">Muscle</tissue>
    </source>
</reference>
<evidence type="ECO:0000313" key="3">
    <source>
        <dbReference type="EMBL" id="ROT66748.1"/>
    </source>
</evidence>
<feature type="compositionally biased region" description="Pro residues" evidence="1">
    <location>
        <begin position="100"/>
        <end position="121"/>
    </location>
</feature>
<evidence type="ECO:0000313" key="4">
    <source>
        <dbReference type="Proteomes" id="UP000283509"/>
    </source>
</evidence>
<feature type="compositionally biased region" description="Pro residues" evidence="1">
    <location>
        <begin position="234"/>
        <end position="247"/>
    </location>
</feature>